<sequence length="385" mass="38481">MSTSAISNVFSVLPTPASGGKQDGDTADAGAFNQVLSREMDRGANRGPADAATKKDASTTGGDKSGKDSTDASSSSATEGGKVSGEENDTTVADAATDEADTDPAAAAELAAFLAAMTQANPAPATAAAADDAPVALPTDAKTAAGRPAIDPDADAVTTGLAATGKQEATGKGEDFVAALEKAAAPAAGGKATASGMKAEIDKAVTQVVKAVEAPAPTAAQSLAATGTTTLQQLDQLQAQQANRLMPQVGTPDWNQALGQKVVWMVQGVQQTATLTLNPPDLGPMQVTVNVQHNQATANFTAPQPEVRHALEAAMPRLREMLNEAGIQLGQSSVSAGSPDQQGNGFADSRQNGQGGNRAATAEATPTVSHVPTPAAGTGMVDTFA</sequence>
<evidence type="ECO:0000259" key="2">
    <source>
        <dbReference type="Pfam" id="PF02120"/>
    </source>
</evidence>
<dbReference type="PANTHER" id="PTHR37533:SF2">
    <property type="entry name" value="FLAGELLAR HOOK-LENGTH CONTROL PROTEIN"/>
    <property type="match status" value="1"/>
</dbReference>
<accession>A0A8J2UPJ1</accession>
<dbReference type="AlphaFoldDB" id="A0A8J2UPJ1"/>
<dbReference type="Gene3D" id="3.30.750.140">
    <property type="match status" value="1"/>
</dbReference>
<feature type="domain" description="Flagellar hook-length control protein-like C-terminal" evidence="2">
    <location>
        <begin position="260"/>
        <end position="342"/>
    </location>
</feature>
<dbReference type="EMBL" id="BMCG01000002">
    <property type="protein sequence ID" value="GGC03626.1"/>
    <property type="molecule type" value="Genomic_DNA"/>
</dbReference>
<proteinExistence type="predicted"/>
<dbReference type="InterPro" id="IPR038610">
    <property type="entry name" value="FliK-like_C_sf"/>
</dbReference>
<feature type="region of interest" description="Disordered" evidence="1">
    <location>
        <begin position="331"/>
        <end position="385"/>
    </location>
</feature>
<dbReference type="InterPro" id="IPR052563">
    <property type="entry name" value="FliK"/>
</dbReference>
<dbReference type="Pfam" id="PF02120">
    <property type="entry name" value="Flg_hook"/>
    <property type="match status" value="1"/>
</dbReference>
<protein>
    <recommendedName>
        <fullName evidence="2">Flagellar hook-length control protein-like C-terminal domain-containing protein</fullName>
    </recommendedName>
</protein>
<comment type="caution">
    <text evidence="3">The sequence shown here is derived from an EMBL/GenBank/DDBJ whole genome shotgun (WGS) entry which is preliminary data.</text>
</comment>
<reference evidence="3" key="1">
    <citation type="journal article" date="2014" name="Int. J. Syst. Evol. Microbiol.">
        <title>Complete genome sequence of Corynebacterium casei LMG S-19264T (=DSM 44701T), isolated from a smear-ripened cheese.</title>
        <authorList>
            <consortium name="US DOE Joint Genome Institute (JGI-PGF)"/>
            <person name="Walter F."/>
            <person name="Albersmeier A."/>
            <person name="Kalinowski J."/>
            <person name="Ruckert C."/>
        </authorList>
    </citation>
    <scope>NUCLEOTIDE SEQUENCE</scope>
    <source>
        <strain evidence="3">CCM 7086</strain>
    </source>
</reference>
<name>A0A8J2UPJ1_9BURK</name>
<dbReference type="PANTHER" id="PTHR37533">
    <property type="entry name" value="FLAGELLAR HOOK-LENGTH CONTROL PROTEIN"/>
    <property type="match status" value="1"/>
</dbReference>
<feature type="region of interest" description="Disordered" evidence="1">
    <location>
        <begin position="1"/>
        <end position="88"/>
    </location>
</feature>
<dbReference type="RefSeq" id="WP_188395185.1">
    <property type="nucleotide sequence ID" value="NZ_BMCG01000002.1"/>
</dbReference>
<gene>
    <name evidence="3" type="ORF">GCM10007205_11020</name>
</gene>
<dbReference type="InterPro" id="IPR021136">
    <property type="entry name" value="Flagellar_hook_control-like_C"/>
</dbReference>
<keyword evidence="4" id="KW-1185">Reference proteome</keyword>
<evidence type="ECO:0000256" key="1">
    <source>
        <dbReference type="SAM" id="MobiDB-lite"/>
    </source>
</evidence>
<dbReference type="Proteomes" id="UP000620266">
    <property type="component" value="Unassembled WGS sequence"/>
</dbReference>
<organism evidence="3 4">
    <name type="scientific">Oxalicibacterium flavum</name>
    <dbReference type="NCBI Taxonomy" id="179467"/>
    <lineage>
        <taxon>Bacteria</taxon>
        <taxon>Pseudomonadati</taxon>
        <taxon>Pseudomonadota</taxon>
        <taxon>Betaproteobacteria</taxon>
        <taxon>Burkholderiales</taxon>
        <taxon>Oxalobacteraceae</taxon>
        <taxon>Oxalicibacterium</taxon>
    </lineage>
</organism>
<feature type="compositionally biased region" description="Polar residues" evidence="1">
    <location>
        <begin position="1"/>
        <end position="10"/>
    </location>
</feature>
<feature type="compositionally biased region" description="Polar residues" evidence="1">
    <location>
        <begin position="331"/>
        <end position="352"/>
    </location>
</feature>
<evidence type="ECO:0000313" key="3">
    <source>
        <dbReference type="EMBL" id="GGC03626.1"/>
    </source>
</evidence>
<dbReference type="CDD" id="cd17470">
    <property type="entry name" value="T3SS_Flik_C"/>
    <property type="match status" value="1"/>
</dbReference>
<evidence type="ECO:0000313" key="4">
    <source>
        <dbReference type="Proteomes" id="UP000620266"/>
    </source>
</evidence>
<reference evidence="3" key="2">
    <citation type="submission" date="2020-09" db="EMBL/GenBank/DDBJ databases">
        <authorList>
            <person name="Sun Q."/>
            <person name="Sedlacek I."/>
        </authorList>
    </citation>
    <scope>NUCLEOTIDE SEQUENCE</scope>
    <source>
        <strain evidence="3">CCM 7086</strain>
    </source>
</reference>